<gene>
    <name evidence="1" type="ORF">CDAR_319261</name>
</gene>
<dbReference type="EMBL" id="BPLQ01010363">
    <property type="protein sequence ID" value="GIY50258.1"/>
    <property type="molecule type" value="Genomic_DNA"/>
</dbReference>
<evidence type="ECO:0000313" key="1">
    <source>
        <dbReference type="EMBL" id="GIY50258.1"/>
    </source>
</evidence>
<keyword evidence="2" id="KW-1185">Reference proteome</keyword>
<dbReference type="Proteomes" id="UP001054837">
    <property type="component" value="Unassembled WGS sequence"/>
</dbReference>
<proteinExistence type="predicted"/>
<accession>A0AAV4TV88</accession>
<name>A0AAV4TV88_9ARAC</name>
<comment type="caution">
    <text evidence="1">The sequence shown here is derived from an EMBL/GenBank/DDBJ whole genome shotgun (WGS) entry which is preliminary data.</text>
</comment>
<sequence>MAKRKRSPSVFQGRGAIFLTTLRKNGSPPFFFFALITFSFVHATDDPPGVGWIVNARPFPSELARFWKQWLQCTLPSDLSLRPSCKRLYVYELGKANSRKTNLGRQYGSNRQFGKKSFKKFGSLKVRKVHIFKKVQKFDI</sequence>
<protein>
    <submittedName>
        <fullName evidence="1">Uncharacterized protein</fullName>
    </submittedName>
</protein>
<evidence type="ECO:0000313" key="2">
    <source>
        <dbReference type="Proteomes" id="UP001054837"/>
    </source>
</evidence>
<dbReference type="AlphaFoldDB" id="A0AAV4TV88"/>
<organism evidence="1 2">
    <name type="scientific">Caerostris darwini</name>
    <dbReference type="NCBI Taxonomy" id="1538125"/>
    <lineage>
        <taxon>Eukaryota</taxon>
        <taxon>Metazoa</taxon>
        <taxon>Ecdysozoa</taxon>
        <taxon>Arthropoda</taxon>
        <taxon>Chelicerata</taxon>
        <taxon>Arachnida</taxon>
        <taxon>Araneae</taxon>
        <taxon>Araneomorphae</taxon>
        <taxon>Entelegynae</taxon>
        <taxon>Araneoidea</taxon>
        <taxon>Araneidae</taxon>
        <taxon>Caerostris</taxon>
    </lineage>
</organism>
<reference evidence="1 2" key="1">
    <citation type="submission" date="2021-06" db="EMBL/GenBank/DDBJ databases">
        <title>Caerostris darwini draft genome.</title>
        <authorList>
            <person name="Kono N."/>
            <person name="Arakawa K."/>
        </authorList>
    </citation>
    <scope>NUCLEOTIDE SEQUENCE [LARGE SCALE GENOMIC DNA]</scope>
</reference>